<evidence type="ECO:0000256" key="2">
    <source>
        <dbReference type="SAM" id="Phobius"/>
    </source>
</evidence>
<accession>A0ABV3DMM3</accession>
<feature type="compositionally biased region" description="Low complexity" evidence="1">
    <location>
        <begin position="60"/>
        <end position="71"/>
    </location>
</feature>
<reference evidence="4 5" key="1">
    <citation type="submission" date="2024-06" db="EMBL/GenBank/DDBJ databases">
        <title>The Natural Products Discovery Center: Release of the First 8490 Sequenced Strains for Exploring Actinobacteria Biosynthetic Diversity.</title>
        <authorList>
            <person name="Kalkreuter E."/>
            <person name="Kautsar S.A."/>
            <person name="Yang D."/>
            <person name="Bader C.D."/>
            <person name="Teijaro C.N."/>
            <person name="Fluegel L."/>
            <person name="Davis C.M."/>
            <person name="Simpson J.R."/>
            <person name="Lauterbach L."/>
            <person name="Steele A.D."/>
            <person name="Gui C."/>
            <person name="Meng S."/>
            <person name="Li G."/>
            <person name="Viehrig K."/>
            <person name="Ye F."/>
            <person name="Su P."/>
            <person name="Kiefer A.F."/>
            <person name="Nichols A."/>
            <person name="Cepeda A.J."/>
            <person name="Yan W."/>
            <person name="Fan B."/>
            <person name="Jiang Y."/>
            <person name="Adhikari A."/>
            <person name="Zheng C.-J."/>
            <person name="Schuster L."/>
            <person name="Cowan T.M."/>
            <person name="Smanski M.J."/>
            <person name="Chevrette M.G."/>
            <person name="De Carvalho L.P.S."/>
            <person name="Shen B."/>
        </authorList>
    </citation>
    <scope>NUCLEOTIDE SEQUENCE [LARGE SCALE GENOMIC DNA]</scope>
    <source>
        <strain evidence="4 5">NPDC048946</strain>
    </source>
</reference>
<evidence type="ECO:0000313" key="4">
    <source>
        <dbReference type="EMBL" id="MEU8136159.1"/>
    </source>
</evidence>
<protein>
    <submittedName>
        <fullName evidence="4">DUF3566 domain-containing protein</fullName>
    </submittedName>
</protein>
<keyword evidence="2" id="KW-0472">Membrane</keyword>
<keyword evidence="2" id="KW-0812">Transmembrane</keyword>
<proteinExistence type="predicted"/>
<dbReference type="RefSeq" id="WP_358356462.1">
    <property type="nucleotide sequence ID" value="NZ_JBEZFP010000057.1"/>
</dbReference>
<dbReference type="Pfam" id="PF12089">
    <property type="entry name" value="DUF3566"/>
    <property type="match status" value="1"/>
</dbReference>
<dbReference type="InterPro" id="IPR021949">
    <property type="entry name" value="DUF3566_TM"/>
</dbReference>
<comment type="caution">
    <text evidence="4">The sequence shown here is derived from an EMBL/GenBank/DDBJ whole genome shotgun (WGS) entry which is preliminary data.</text>
</comment>
<evidence type="ECO:0000259" key="3">
    <source>
        <dbReference type="Pfam" id="PF12089"/>
    </source>
</evidence>
<dbReference type="Proteomes" id="UP001551482">
    <property type="component" value="Unassembled WGS sequence"/>
</dbReference>
<keyword evidence="5" id="KW-1185">Reference proteome</keyword>
<feature type="compositionally biased region" description="Gly residues" evidence="1">
    <location>
        <begin position="29"/>
        <end position="51"/>
    </location>
</feature>
<evidence type="ECO:0000313" key="5">
    <source>
        <dbReference type="Proteomes" id="UP001551482"/>
    </source>
</evidence>
<sequence length="246" mass="24526">MPPRPAAPPPPAGPPPGAPPRPGATAAGTGSGSGSGSGTTRGRAKSGGTGGAARARRADAPAAQAAQPAGPVDGYARGATMTTARPDAAAGHPQPPQATGQNNAHAGAARTASAARPVTPAPRTRRARLKAARVDPWSVMKVSFLLSVALGVVTIVAVTVLWMVLDGLGVFDSLGGTVKEVTQSETDPEGFDLKSTLSMKNTMVFSSAIAVIDVVLVTALATLGAFLYNLTASFTGGIEVTLAEED</sequence>
<feature type="transmembrane region" description="Helical" evidence="2">
    <location>
        <begin position="142"/>
        <end position="165"/>
    </location>
</feature>
<feature type="region of interest" description="Disordered" evidence="1">
    <location>
        <begin position="1"/>
        <end position="124"/>
    </location>
</feature>
<gene>
    <name evidence="4" type="ORF">AB0C36_21925</name>
</gene>
<organism evidence="4 5">
    <name type="scientific">Streptodolium elevatio</name>
    <dbReference type="NCBI Taxonomy" id="3157996"/>
    <lineage>
        <taxon>Bacteria</taxon>
        <taxon>Bacillati</taxon>
        <taxon>Actinomycetota</taxon>
        <taxon>Actinomycetes</taxon>
        <taxon>Kitasatosporales</taxon>
        <taxon>Streptomycetaceae</taxon>
        <taxon>Streptodolium</taxon>
    </lineage>
</organism>
<keyword evidence="2" id="KW-1133">Transmembrane helix</keyword>
<name>A0ABV3DMM3_9ACTN</name>
<feature type="compositionally biased region" description="Low complexity" evidence="1">
    <location>
        <begin position="104"/>
        <end position="122"/>
    </location>
</feature>
<evidence type="ECO:0000256" key="1">
    <source>
        <dbReference type="SAM" id="MobiDB-lite"/>
    </source>
</evidence>
<dbReference type="EMBL" id="JBEZFP010000057">
    <property type="protein sequence ID" value="MEU8136159.1"/>
    <property type="molecule type" value="Genomic_DNA"/>
</dbReference>
<feature type="transmembrane region" description="Helical" evidence="2">
    <location>
        <begin position="203"/>
        <end position="228"/>
    </location>
</feature>
<feature type="compositionally biased region" description="Pro residues" evidence="1">
    <location>
        <begin position="1"/>
        <end position="22"/>
    </location>
</feature>
<feature type="domain" description="DUF3566" evidence="3">
    <location>
        <begin position="125"/>
        <end position="244"/>
    </location>
</feature>